<comment type="similarity">
    <text evidence="2">Belongs to the cation diffusion facilitator (CDF) transporter (TC 2.A.4) family.</text>
</comment>
<dbReference type="AlphaFoldDB" id="A0A1I3YE51"/>
<evidence type="ECO:0000256" key="3">
    <source>
        <dbReference type="ARBA" id="ARBA00022448"/>
    </source>
</evidence>
<dbReference type="FunFam" id="3.30.70.1350:FF:000002">
    <property type="entry name" value="Ferrous-iron efflux pump FieF"/>
    <property type="match status" value="1"/>
</dbReference>
<organism evidence="12 13">
    <name type="scientific">Falsiroseomonas stagni DSM 19981</name>
    <dbReference type="NCBI Taxonomy" id="1123062"/>
    <lineage>
        <taxon>Bacteria</taxon>
        <taxon>Pseudomonadati</taxon>
        <taxon>Pseudomonadota</taxon>
        <taxon>Alphaproteobacteria</taxon>
        <taxon>Acetobacterales</taxon>
        <taxon>Roseomonadaceae</taxon>
        <taxon>Falsiroseomonas</taxon>
    </lineage>
</organism>
<evidence type="ECO:0000313" key="13">
    <source>
        <dbReference type="Proteomes" id="UP000199473"/>
    </source>
</evidence>
<feature type="transmembrane region" description="Helical" evidence="9">
    <location>
        <begin position="78"/>
        <end position="100"/>
    </location>
</feature>
<evidence type="ECO:0000256" key="8">
    <source>
        <dbReference type="ARBA" id="ARBA00068882"/>
    </source>
</evidence>
<dbReference type="Pfam" id="PF16916">
    <property type="entry name" value="ZT_dimer"/>
    <property type="match status" value="1"/>
</dbReference>
<dbReference type="GO" id="GO:0006882">
    <property type="term" value="P:intracellular zinc ion homeostasis"/>
    <property type="evidence" value="ECO:0007669"/>
    <property type="project" value="TreeGrafter"/>
</dbReference>
<proteinExistence type="inferred from homology"/>
<dbReference type="Gene3D" id="3.30.70.1350">
    <property type="entry name" value="Cation efflux protein, cytoplasmic domain"/>
    <property type="match status" value="1"/>
</dbReference>
<evidence type="ECO:0000313" key="12">
    <source>
        <dbReference type="EMBL" id="SFK30050.1"/>
    </source>
</evidence>
<dbReference type="GO" id="GO:0015086">
    <property type="term" value="F:cadmium ion transmembrane transporter activity"/>
    <property type="evidence" value="ECO:0007669"/>
    <property type="project" value="TreeGrafter"/>
</dbReference>
<evidence type="ECO:0000256" key="1">
    <source>
        <dbReference type="ARBA" id="ARBA00004651"/>
    </source>
</evidence>
<keyword evidence="4" id="KW-1003">Cell membrane</keyword>
<dbReference type="PANTHER" id="PTHR43840:SF15">
    <property type="entry name" value="MITOCHONDRIAL METAL TRANSPORTER 1-RELATED"/>
    <property type="match status" value="1"/>
</dbReference>
<feature type="domain" description="Cation efflux protein transmembrane" evidence="10">
    <location>
        <begin position="12"/>
        <end position="205"/>
    </location>
</feature>
<evidence type="ECO:0000259" key="10">
    <source>
        <dbReference type="Pfam" id="PF01545"/>
    </source>
</evidence>
<evidence type="ECO:0000256" key="4">
    <source>
        <dbReference type="ARBA" id="ARBA00022475"/>
    </source>
</evidence>
<feature type="transmembrane region" description="Helical" evidence="9">
    <location>
        <begin position="12"/>
        <end position="31"/>
    </location>
</feature>
<dbReference type="InterPro" id="IPR036837">
    <property type="entry name" value="Cation_efflux_CTD_sf"/>
</dbReference>
<keyword evidence="13" id="KW-1185">Reference proteome</keyword>
<feature type="transmembrane region" description="Helical" evidence="9">
    <location>
        <begin position="112"/>
        <end position="132"/>
    </location>
</feature>
<dbReference type="Pfam" id="PF01545">
    <property type="entry name" value="Cation_efflux"/>
    <property type="match status" value="1"/>
</dbReference>
<dbReference type="PANTHER" id="PTHR43840">
    <property type="entry name" value="MITOCHONDRIAL METAL TRANSPORTER 1-RELATED"/>
    <property type="match status" value="1"/>
</dbReference>
<evidence type="ECO:0000256" key="6">
    <source>
        <dbReference type="ARBA" id="ARBA00022989"/>
    </source>
</evidence>
<accession>A0A1I3YE51</accession>
<reference evidence="12 13" key="1">
    <citation type="submission" date="2016-10" db="EMBL/GenBank/DDBJ databases">
        <authorList>
            <person name="de Groot N.N."/>
        </authorList>
    </citation>
    <scope>NUCLEOTIDE SEQUENCE [LARGE SCALE GENOMIC DNA]</scope>
    <source>
        <strain evidence="12 13">DSM 19981</strain>
    </source>
</reference>
<dbReference type="STRING" id="1123062.SAMN02745775_1011211"/>
<keyword evidence="7 9" id="KW-0472">Membrane</keyword>
<dbReference type="InterPro" id="IPR027469">
    <property type="entry name" value="Cation_efflux_TMD_sf"/>
</dbReference>
<protein>
    <recommendedName>
        <fullName evidence="8">Protein p34</fullName>
    </recommendedName>
</protein>
<evidence type="ECO:0000256" key="5">
    <source>
        <dbReference type="ARBA" id="ARBA00022692"/>
    </source>
</evidence>
<keyword evidence="6 9" id="KW-1133">Transmembrane helix</keyword>
<comment type="subcellular location">
    <subcellularLocation>
        <location evidence="1">Cell membrane</location>
        <topology evidence="1">Multi-pass membrane protein</topology>
    </subcellularLocation>
</comment>
<dbReference type="NCBIfam" id="TIGR01297">
    <property type="entry name" value="CDF"/>
    <property type="match status" value="1"/>
</dbReference>
<dbReference type="GO" id="GO:0015093">
    <property type="term" value="F:ferrous iron transmembrane transporter activity"/>
    <property type="evidence" value="ECO:0007669"/>
    <property type="project" value="TreeGrafter"/>
</dbReference>
<dbReference type="Proteomes" id="UP000199473">
    <property type="component" value="Unassembled WGS sequence"/>
</dbReference>
<keyword evidence="3" id="KW-0813">Transport</keyword>
<name>A0A1I3YE51_9PROT</name>
<gene>
    <name evidence="12" type="ORF">SAMN02745775_1011211</name>
</gene>
<dbReference type="GO" id="GO:0015341">
    <property type="term" value="F:zinc efflux antiporter activity"/>
    <property type="evidence" value="ECO:0007669"/>
    <property type="project" value="TreeGrafter"/>
</dbReference>
<dbReference type="InterPro" id="IPR027470">
    <property type="entry name" value="Cation_efflux_CTD"/>
</dbReference>
<dbReference type="SUPFAM" id="SSF161111">
    <property type="entry name" value="Cation efflux protein transmembrane domain-like"/>
    <property type="match status" value="1"/>
</dbReference>
<evidence type="ECO:0000259" key="11">
    <source>
        <dbReference type="Pfam" id="PF16916"/>
    </source>
</evidence>
<dbReference type="GO" id="GO:0005886">
    <property type="term" value="C:plasma membrane"/>
    <property type="evidence" value="ECO:0007669"/>
    <property type="project" value="UniProtKB-SubCell"/>
</dbReference>
<dbReference type="InterPro" id="IPR002524">
    <property type="entry name" value="Cation_efflux"/>
</dbReference>
<dbReference type="InterPro" id="IPR050291">
    <property type="entry name" value="CDF_Transporter"/>
</dbReference>
<feature type="domain" description="Cation efflux protein cytoplasmic" evidence="11">
    <location>
        <begin position="210"/>
        <end position="287"/>
    </location>
</feature>
<evidence type="ECO:0000256" key="9">
    <source>
        <dbReference type="SAM" id="Phobius"/>
    </source>
</evidence>
<evidence type="ECO:0000256" key="2">
    <source>
        <dbReference type="ARBA" id="ARBA00008114"/>
    </source>
</evidence>
<dbReference type="Gene3D" id="1.20.1510.10">
    <property type="entry name" value="Cation efflux protein transmembrane domain"/>
    <property type="match status" value="1"/>
</dbReference>
<feature type="transmembrane region" description="Helical" evidence="9">
    <location>
        <begin position="152"/>
        <end position="173"/>
    </location>
</feature>
<dbReference type="EMBL" id="FOSQ01000001">
    <property type="protein sequence ID" value="SFK30050.1"/>
    <property type="molecule type" value="Genomic_DNA"/>
</dbReference>
<dbReference type="InterPro" id="IPR058533">
    <property type="entry name" value="Cation_efflux_TM"/>
</dbReference>
<dbReference type="SUPFAM" id="SSF160240">
    <property type="entry name" value="Cation efflux protein cytoplasmic domain-like"/>
    <property type="match status" value="1"/>
</dbReference>
<evidence type="ECO:0000256" key="7">
    <source>
        <dbReference type="ARBA" id="ARBA00023136"/>
    </source>
</evidence>
<sequence>MPGMTRIETIAMASVGIALAVLGLKAGAWWLTGSVALFADALESVVNVAAALAALAAIRVSARPPDADHPYGHAKAEYFSAVLEGALIIVAAVLILHEAWAAWQAPRVLEQASAGLLVSAIATGINAGWAAFLFRRGRASRSPALLADARHLLSDVVTSGGVIVGVALVALTGQAWIDPALAALTAVNILFSGWQLMRESVGGLMDEAVPPEALGRIRSLVAKHAEGAIEAHDLRTRHSGRFTFVEFHLVVPGDMTVTQAHEICDRVEAALKAELESAIITIHVEPEGKAKHQGVLVL</sequence>
<keyword evidence="5 9" id="KW-0812">Transmembrane</keyword>
<feature type="transmembrane region" description="Helical" evidence="9">
    <location>
        <begin position="37"/>
        <end position="58"/>
    </location>
</feature>